<dbReference type="InterPro" id="IPR007627">
    <property type="entry name" value="RNA_pol_sigma70_r2"/>
</dbReference>
<dbReference type="InterPro" id="IPR000792">
    <property type="entry name" value="Tscrpt_reg_LuxR_C"/>
</dbReference>
<evidence type="ECO:0000256" key="1">
    <source>
        <dbReference type="ARBA" id="ARBA00010641"/>
    </source>
</evidence>
<keyword evidence="4 6" id="KW-0238">DNA-binding</keyword>
<dbReference type="AlphaFoldDB" id="A0A399DAP4"/>
<evidence type="ECO:0000256" key="3">
    <source>
        <dbReference type="ARBA" id="ARBA00023082"/>
    </source>
</evidence>
<dbReference type="InterPro" id="IPR013324">
    <property type="entry name" value="RNA_pol_sigma_r3/r4-like"/>
</dbReference>
<keyword evidence="7" id="KW-1133">Transmembrane helix</keyword>
<dbReference type="NCBIfam" id="TIGR02985">
    <property type="entry name" value="Sig70_bacteroi1"/>
    <property type="match status" value="1"/>
</dbReference>
<keyword evidence="10" id="KW-1185">Reference proteome</keyword>
<dbReference type="Pfam" id="PF08281">
    <property type="entry name" value="Sigma70_r4_2"/>
    <property type="match status" value="1"/>
</dbReference>
<keyword evidence="3 6" id="KW-0731">Sigma factor</keyword>
<dbReference type="InterPro" id="IPR039425">
    <property type="entry name" value="RNA_pol_sigma-70-like"/>
</dbReference>
<dbReference type="SUPFAM" id="SSF88659">
    <property type="entry name" value="Sigma3 and sigma4 domains of RNA polymerase sigma factors"/>
    <property type="match status" value="1"/>
</dbReference>
<keyword evidence="5 6" id="KW-0804">Transcription</keyword>
<dbReference type="OrthoDB" id="1342792at2"/>
<evidence type="ECO:0000256" key="2">
    <source>
        <dbReference type="ARBA" id="ARBA00023015"/>
    </source>
</evidence>
<dbReference type="CDD" id="cd06171">
    <property type="entry name" value="Sigma70_r4"/>
    <property type="match status" value="1"/>
</dbReference>
<dbReference type="GO" id="GO:0016987">
    <property type="term" value="F:sigma factor activity"/>
    <property type="evidence" value="ECO:0007669"/>
    <property type="project" value="UniProtKB-KW"/>
</dbReference>
<evidence type="ECO:0000313" key="9">
    <source>
        <dbReference type="EMBL" id="RIH67201.1"/>
    </source>
</evidence>
<gene>
    <name evidence="9" type="ORF">D1164_01885</name>
</gene>
<sequence>MYPLKGEKSNTDLLKLLKKGNIRAFDAIYEKYSKRLYVFVFRYIKQKTDAEEIVQEVFLKIWESREKIDLYSSFDSFLFTIAYNNTISLLRKRVNEKKYLEHLKHKQQVSDNEGIIAEMHFKEIEKRVKSLLEQLTPRQKEIFYLSREEGLTHEEIAKKLNISANTVKNHLVATLAFLKSGISGNMLAIMLFVHLFL</sequence>
<keyword evidence="2 6" id="KW-0805">Transcription regulation</keyword>
<dbReference type="GO" id="GO:0003677">
    <property type="term" value="F:DNA binding"/>
    <property type="evidence" value="ECO:0007669"/>
    <property type="project" value="UniProtKB-KW"/>
</dbReference>
<comment type="caution">
    <text evidence="9">The sequence shown here is derived from an EMBL/GenBank/DDBJ whole genome shotgun (WGS) entry which is preliminary data.</text>
</comment>
<keyword evidence="7" id="KW-0812">Transmembrane</keyword>
<dbReference type="EMBL" id="QWET01000001">
    <property type="protein sequence ID" value="RIH67201.1"/>
    <property type="molecule type" value="Genomic_DNA"/>
</dbReference>
<dbReference type="InterPro" id="IPR036388">
    <property type="entry name" value="WH-like_DNA-bd_sf"/>
</dbReference>
<keyword evidence="7" id="KW-0472">Membrane</keyword>
<dbReference type="PANTHER" id="PTHR43133:SF46">
    <property type="entry name" value="RNA POLYMERASE SIGMA-70 FACTOR ECF SUBFAMILY"/>
    <property type="match status" value="1"/>
</dbReference>
<dbReference type="InterPro" id="IPR014327">
    <property type="entry name" value="RNA_pol_sigma70_bacteroid"/>
</dbReference>
<name>A0A399DAP4_9BACT</name>
<evidence type="ECO:0000313" key="10">
    <source>
        <dbReference type="Proteomes" id="UP000266441"/>
    </source>
</evidence>
<dbReference type="Pfam" id="PF04542">
    <property type="entry name" value="Sigma70_r2"/>
    <property type="match status" value="1"/>
</dbReference>
<evidence type="ECO:0000256" key="5">
    <source>
        <dbReference type="ARBA" id="ARBA00023163"/>
    </source>
</evidence>
<dbReference type="InterPro" id="IPR014284">
    <property type="entry name" value="RNA_pol_sigma-70_dom"/>
</dbReference>
<feature type="domain" description="HTH luxR-type" evidence="8">
    <location>
        <begin position="132"/>
        <end position="192"/>
    </location>
</feature>
<dbReference type="NCBIfam" id="TIGR02937">
    <property type="entry name" value="sigma70-ECF"/>
    <property type="match status" value="1"/>
</dbReference>
<dbReference type="PANTHER" id="PTHR43133">
    <property type="entry name" value="RNA POLYMERASE ECF-TYPE SIGMA FACTO"/>
    <property type="match status" value="1"/>
</dbReference>
<evidence type="ECO:0000256" key="4">
    <source>
        <dbReference type="ARBA" id="ARBA00023125"/>
    </source>
</evidence>
<dbReference type="InterPro" id="IPR000838">
    <property type="entry name" value="RNA_pol_sigma70_ECF_CS"/>
</dbReference>
<protein>
    <recommendedName>
        <fullName evidence="6">RNA polymerase sigma factor</fullName>
    </recommendedName>
</protein>
<dbReference type="InterPro" id="IPR013325">
    <property type="entry name" value="RNA_pol_sigma_r2"/>
</dbReference>
<dbReference type="PROSITE" id="PS01063">
    <property type="entry name" value="SIGMA70_ECF"/>
    <property type="match status" value="1"/>
</dbReference>
<dbReference type="InterPro" id="IPR013249">
    <property type="entry name" value="RNA_pol_sigma70_r4_t2"/>
</dbReference>
<dbReference type="RefSeq" id="WP_119348225.1">
    <property type="nucleotide sequence ID" value="NZ_QWET01000001.1"/>
</dbReference>
<dbReference type="Gene3D" id="1.10.10.10">
    <property type="entry name" value="Winged helix-like DNA-binding domain superfamily/Winged helix DNA-binding domain"/>
    <property type="match status" value="1"/>
</dbReference>
<dbReference type="GO" id="GO:0006352">
    <property type="term" value="P:DNA-templated transcription initiation"/>
    <property type="evidence" value="ECO:0007669"/>
    <property type="project" value="InterPro"/>
</dbReference>
<feature type="transmembrane region" description="Helical" evidence="7">
    <location>
        <begin position="171"/>
        <end position="196"/>
    </location>
</feature>
<proteinExistence type="inferred from homology"/>
<evidence type="ECO:0000259" key="8">
    <source>
        <dbReference type="SMART" id="SM00421"/>
    </source>
</evidence>
<organism evidence="9 10">
    <name type="scientific">Mariniphaga sediminis</name>
    <dbReference type="NCBI Taxonomy" id="1628158"/>
    <lineage>
        <taxon>Bacteria</taxon>
        <taxon>Pseudomonadati</taxon>
        <taxon>Bacteroidota</taxon>
        <taxon>Bacteroidia</taxon>
        <taxon>Marinilabiliales</taxon>
        <taxon>Prolixibacteraceae</taxon>
        <taxon>Mariniphaga</taxon>
    </lineage>
</organism>
<evidence type="ECO:0000256" key="6">
    <source>
        <dbReference type="RuleBase" id="RU000716"/>
    </source>
</evidence>
<dbReference type="SUPFAM" id="SSF88946">
    <property type="entry name" value="Sigma2 domain of RNA polymerase sigma factors"/>
    <property type="match status" value="1"/>
</dbReference>
<reference evidence="9 10" key="1">
    <citation type="journal article" date="2015" name="Int. J. Syst. Evol. Microbiol.">
        <title>Mariniphaga sediminis sp. nov., isolated from coastal sediment.</title>
        <authorList>
            <person name="Wang F.Q."/>
            <person name="Shen Q.Y."/>
            <person name="Chen G.J."/>
            <person name="Du Z.J."/>
        </authorList>
    </citation>
    <scope>NUCLEOTIDE SEQUENCE [LARGE SCALE GENOMIC DNA]</scope>
    <source>
        <strain evidence="9 10">SY21</strain>
    </source>
</reference>
<dbReference type="Proteomes" id="UP000266441">
    <property type="component" value="Unassembled WGS sequence"/>
</dbReference>
<dbReference type="SMART" id="SM00421">
    <property type="entry name" value="HTH_LUXR"/>
    <property type="match status" value="1"/>
</dbReference>
<accession>A0A399DAP4</accession>
<evidence type="ECO:0000256" key="7">
    <source>
        <dbReference type="SAM" id="Phobius"/>
    </source>
</evidence>
<dbReference type="Gene3D" id="1.10.1740.10">
    <property type="match status" value="1"/>
</dbReference>
<comment type="similarity">
    <text evidence="1 6">Belongs to the sigma-70 factor family. ECF subfamily.</text>
</comment>